<feature type="transmembrane region" description="Helical" evidence="1">
    <location>
        <begin position="68"/>
        <end position="86"/>
    </location>
</feature>
<keyword evidence="1" id="KW-1133">Transmembrane helix</keyword>
<protein>
    <submittedName>
        <fullName evidence="2">Uncharacterized protein DUF998</fullName>
    </submittedName>
</protein>
<feature type="transmembrane region" description="Helical" evidence="1">
    <location>
        <begin position="174"/>
        <end position="195"/>
    </location>
</feature>
<feature type="transmembrane region" description="Helical" evidence="1">
    <location>
        <begin position="34"/>
        <end position="56"/>
    </location>
</feature>
<dbReference type="Pfam" id="PF06197">
    <property type="entry name" value="DUF998"/>
    <property type="match status" value="1"/>
</dbReference>
<evidence type="ECO:0000256" key="1">
    <source>
        <dbReference type="SAM" id="Phobius"/>
    </source>
</evidence>
<feature type="transmembrane region" description="Helical" evidence="1">
    <location>
        <begin position="98"/>
        <end position="117"/>
    </location>
</feature>
<keyword evidence="1" id="KW-0812">Transmembrane</keyword>
<organism evidence="2 3">
    <name type="scientific">Antricoccus suffuscus</name>
    <dbReference type="NCBI Taxonomy" id="1629062"/>
    <lineage>
        <taxon>Bacteria</taxon>
        <taxon>Bacillati</taxon>
        <taxon>Actinomycetota</taxon>
        <taxon>Actinomycetes</taxon>
        <taxon>Geodermatophilales</taxon>
        <taxon>Antricoccaceae</taxon>
        <taxon>Antricoccus</taxon>
    </lineage>
</organism>
<proteinExistence type="predicted"/>
<evidence type="ECO:0000313" key="3">
    <source>
        <dbReference type="Proteomes" id="UP000237752"/>
    </source>
</evidence>
<gene>
    <name evidence="2" type="ORF">CLV47_107197</name>
</gene>
<dbReference type="EMBL" id="PVUE01000007">
    <property type="protein sequence ID" value="PRZ42069.1"/>
    <property type="molecule type" value="Genomic_DNA"/>
</dbReference>
<accession>A0A2T1A0D9</accession>
<keyword evidence="1" id="KW-0472">Membrane</keyword>
<dbReference type="AlphaFoldDB" id="A0A2T1A0D9"/>
<name>A0A2T1A0D9_9ACTN</name>
<reference evidence="2 3" key="1">
    <citation type="submission" date="2018-03" db="EMBL/GenBank/DDBJ databases">
        <title>Genomic Encyclopedia of Archaeal and Bacterial Type Strains, Phase II (KMG-II): from individual species to whole genera.</title>
        <authorList>
            <person name="Goeker M."/>
        </authorList>
    </citation>
    <scope>NUCLEOTIDE SEQUENCE [LARGE SCALE GENOMIC DNA]</scope>
    <source>
        <strain evidence="2 3">DSM 100065</strain>
    </source>
</reference>
<dbReference type="InterPro" id="IPR009339">
    <property type="entry name" value="DUF998"/>
</dbReference>
<evidence type="ECO:0000313" key="2">
    <source>
        <dbReference type="EMBL" id="PRZ42069.1"/>
    </source>
</evidence>
<sequence length="212" mass="22284">MTLGIVAIVLMHVTSTRSFFGDALSSYAFSPLDSVLFAISVLSLAVCAVLIPLSLHSAGLKVGIGTKALFGAWGSGLTAAVMFPAAYGEHPDLTSGAIHQYSCALAFTALPASMIGVIREARRSGVLALSRLPLTRLLRIAITCLAFFGLSYLAEKLSQLGIFDAISIILPVAMTQRIVLGADIVVLAGVVLLAARTLDQRGYDDHESGHQQ</sequence>
<keyword evidence="3" id="KW-1185">Reference proteome</keyword>
<feature type="transmembrane region" description="Helical" evidence="1">
    <location>
        <begin position="137"/>
        <end position="154"/>
    </location>
</feature>
<dbReference type="Proteomes" id="UP000237752">
    <property type="component" value="Unassembled WGS sequence"/>
</dbReference>
<comment type="caution">
    <text evidence="2">The sequence shown here is derived from an EMBL/GenBank/DDBJ whole genome shotgun (WGS) entry which is preliminary data.</text>
</comment>